<organism evidence="1 2">
    <name type="scientific">Skermanella aerolata</name>
    <dbReference type="NCBI Taxonomy" id="393310"/>
    <lineage>
        <taxon>Bacteria</taxon>
        <taxon>Pseudomonadati</taxon>
        <taxon>Pseudomonadota</taxon>
        <taxon>Alphaproteobacteria</taxon>
        <taxon>Rhodospirillales</taxon>
        <taxon>Azospirillaceae</taxon>
        <taxon>Skermanella</taxon>
    </lineage>
</organism>
<protein>
    <recommendedName>
        <fullName evidence="3">Toxin</fullName>
    </recommendedName>
</protein>
<dbReference type="InterPro" id="IPR007460">
    <property type="entry name" value="BrnT_toxin"/>
</dbReference>
<comment type="caution">
    <text evidence="1">The sequence shown here is derived from an EMBL/GenBank/DDBJ whole genome shotgun (WGS) entry which is preliminary data.</text>
</comment>
<sequence>MRYTWDPKKDASNRRDHKMGLAEGIPAYEDPDAFEILDGRMKYPEERWVTYGKIPQGTVLTVVWTELEPDLIKLISVWKANRNEQKRYYLRQP</sequence>
<keyword evidence="2" id="KW-1185">Reference proteome</keyword>
<accession>A0A512DZ51</accession>
<evidence type="ECO:0000313" key="1">
    <source>
        <dbReference type="EMBL" id="GEO41768.1"/>
    </source>
</evidence>
<dbReference type="OrthoDB" id="839663at2"/>
<reference evidence="1 2" key="1">
    <citation type="submission" date="2019-07" db="EMBL/GenBank/DDBJ databases">
        <title>Whole genome shotgun sequence of Skermanella aerolata NBRC 106429.</title>
        <authorList>
            <person name="Hosoyama A."/>
            <person name="Uohara A."/>
            <person name="Ohji S."/>
            <person name="Ichikawa N."/>
        </authorList>
    </citation>
    <scope>NUCLEOTIDE SEQUENCE [LARGE SCALE GENOMIC DNA]</scope>
    <source>
        <strain evidence="1 2">NBRC 106429</strain>
    </source>
</reference>
<evidence type="ECO:0008006" key="3">
    <source>
        <dbReference type="Google" id="ProtNLM"/>
    </source>
</evidence>
<dbReference type="InterPro" id="IPR038573">
    <property type="entry name" value="BrnT_sf"/>
</dbReference>
<dbReference type="Pfam" id="PF04365">
    <property type="entry name" value="BrnT_toxin"/>
    <property type="match status" value="1"/>
</dbReference>
<name>A0A512DZ51_9PROT</name>
<evidence type="ECO:0000313" key="2">
    <source>
        <dbReference type="Proteomes" id="UP000321523"/>
    </source>
</evidence>
<dbReference type="Gene3D" id="3.10.450.530">
    <property type="entry name" value="Ribonuclease toxin, BrnT, of type II toxin-antitoxin system"/>
    <property type="match status" value="1"/>
</dbReference>
<dbReference type="EMBL" id="BJYZ01000031">
    <property type="protein sequence ID" value="GEO41768.1"/>
    <property type="molecule type" value="Genomic_DNA"/>
</dbReference>
<dbReference type="AlphaFoldDB" id="A0A512DZ51"/>
<dbReference type="Proteomes" id="UP000321523">
    <property type="component" value="Unassembled WGS sequence"/>
</dbReference>
<proteinExistence type="predicted"/>
<gene>
    <name evidence="1" type="ORF">SAE02_59160</name>
</gene>